<evidence type="ECO:0000256" key="1">
    <source>
        <dbReference type="SAM" id="MobiDB-lite"/>
    </source>
</evidence>
<feature type="compositionally biased region" description="Polar residues" evidence="1">
    <location>
        <begin position="245"/>
        <end position="257"/>
    </location>
</feature>
<reference evidence="2" key="1">
    <citation type="journal article" date="2023" name="G3 (Bethesda)">
        <title>A reference genome for the long-term kleptoplast-retaining sea slug Elysia crispata morphotype clarki.</title>
        <authorList>
            <person name="Eastman K.E."/>
            <person name="Pendleton A.L."/>
            <person name="Shaikh M.A."/>
            <person name="Suttiyut T."/>
            <person name="Ogas R."/>
            <person name="Tomko P."/>
            <person name="Gavelis G."/>
            <person name="Widhalm J.R."/>
            <person name="Wisecaver J.H."/>
        </authorList>
    </citation>
    <scope>NUCLEOTIDE SEQUENCE</scope>
    <source>
        <strain evidence="2">ECLA1</strain>
    </source>
</reference>
<feature type="compositionally biased region" description="Basic and acidic residues" evidence="1">
    <location>
        <begin position="131"/>
        <end position="159"/>
    </location>
</feature>
<comment type="caution">
    <text evidence="2">The sequence shown here is derived from an EMBL/GenBank/DDBJ whole genome shotgun (WGS) entry which is preliminary data.</text>
</comment>
<feature type="region of interest" description="Disordered" evidence="1">
    <location>
        <begin position="121"/>
        <end position="164"/>
    </location>
</feature>
<evidence type="ECO:0000313" key="3">
    <source>
        <dbReference type="Proteomes" id="UP001283361"/>
    </source>
</evidence>
<dbReference type="InterPro" id="IPR029241">
    <property type="entry name" value="TSGA13"/>
</dbReference>
<gene>
    <name evidence="2" type="ORF">RRG08_004959</name>
</gene>
<name>A0AAE1DH82_9GAST</name>
<dbReference type="PANTHER" id="PTHR37352">
    <property type="entry name" value="TESTIS-SPECIFIC GENE 13 PROTEIN"/>
    <property type="match status" value="1"/>
</dbReference>
<protein>
    <submittedName>
        <fullName evidence="2">Uncharacterized protein</fullName>
    </submittedName>
</protein>
<feature type="region of interest" description="Disordered" evidence="1">
    <location>
        <begin position="321"/>
        <end position="345"/>
    </location>
</feature>
<dbReference type="EMBL" id="JAWDGP010003892">
    <property type="protein sequence ID" value="KAK3769710.1"/>
    <property type="molecule type" value="Genomic_DNA"/>
</dbReference>
<sequence length="345" mass="39208">MLRSRYGHIRSRPSKTVATTEGNCANLVEPIGRLECIGRRNRLWTKREEEKKLRKDKIVALESQCKQSLGHLGAGHIWTTLRSDSTNKLLHTDRRFPTELKDTSEASYMKWLKKDGLRRSNQDLSDSLNEDDVKALGGSKKEKAQEGEKDVEPQEEGHELVPPPRRMWHPLSVLSPLDSEMNESLHEIWHKVMARQRPRKDPRYHFLTEAEARTKGEFLAKLGLEPDKIDCGRTDLLPTLDHPNLSRNRPSRQSLPTSVKAMSAPRGDRDLRYSLVGPGRTVRSESAQHLSQYPTSLSAYESRWQPLSMQALIEYKEQIGADGTGDFSQGRPPMWSTKEAAAAAE</sequence>
<proteinExistence type="predicted"/>
<dbReference type="Proteomes" id="UP001283361">
    <property type="component" value="Unassembled WGS sequence"/>
</dbReference>
<feature type="region of interest" description="Disordered" evidence="1">
    <location>
        <begin position="242"/>
        <end position="264"/>
    </location>
</feature>
<keyword evidence="3" id="KW-1185">Reference proteome</keyword>
<dbReference type="PANTHER" id="PTHR37352:SF1">
    <property type="entry name" value="TESTIS-SPECIFIC GENE 13 PROTEIN"/>
    <property type="match status" value="1"/>
</dbReference>
<organism evidence="2 3">
    <name type="scientific">Elysia crispata</name>
    <name type="common">lettuce slug</name>
    <dbReference type="NCBI Taxonomy" id="231223"/>
    <lineage>
        <taxon>Eukaryota</taxon>
        <taxon>Metazoa</taxon>
        <taxon>Spiralia</taxon>
        <taxon>Lophotrochozoa</taxon>
        <taxon>Mollusca</taxon>
        <taxon>Gastropoda</taxon>
        <taxon>Heterobranchia</taxon>
        <taxon>Euthyneura</taxon>
        <taxon>Panpulmonata</taxon>
        <taxon>Sacoglossa</taxon>
        <taxon>Placobranchoidea</taxon>
        <taxon>Plakobranchidae</taxon>
        <taxon>Elysia</taxon>
    </lineage>
</organism>
<evidence type="ECO:0000313" key="2">
    <source>
        <dbReference type="EMBL" id="KAK3769710.1"/>
    </source>
</evidence>
<dbReference type="AlphaFoldDB" id="A0AAE1DH82"/>
<accession>A0AAE1DH82</accession>